<dbReference type="Proteomes" id="UP001160142">
    <property type="component" value="Unassembled WGS sequence"/>
</dbReference>
<dbReference type="SUPFAM" id="SSF53474">
    <property type="entry name" value="alpha/beta-Hydrolases"/>
    <property type="match status" value="1"/>
</dbReference>
<dbReference type="InterPro" id="IPR029058">
    <property type="entry name" value="AB_hydrolase_fold"/>
</dbReference>
<comment type="caution">
    <text evidence="2">The sequence shown here is derived from an EMBL/GenBank/DDBJ whole genome shotgun (WGS) entry which is preliminary data.</text>
</comment>
<sequence length="260" mass="27860">MVSHIASAARHVAARGTPSYRVGMLERYQSGSAGPRILLVHGLSSSADSWWRVVEALAPHARVTTIDLRGHGASAPADSYALRDYASDLPRENWDAVVAHSLGGAAAVLAASQPGFARSLVLLDPVLEVPEADFEAVLADQVSELRLDEASVAAEKPHWDERDRAAKLVGVRSVDPAAVEGSFRDTGRWDVRAEARALRSPTLLIAGDPAIYTMLDPELGRTLAAENESIDYRVIAGAGHSPHRDKPEETLAVLTERLLG</sequence>
<gene>
    <name evidence="2" type="ORF">M2152_000401</name>
</gene>
<evidence type="ECO:0000313" key="2">
    <source>
        <dbReference type="EMBL" id="MDH6180219.1"/>
    </source>
</evidence>
<feature type="domain" description="AB hydrolase-1" evidence="1">
    <location>
        <begin position="37"/>
        <end position="252"/>
    </location>
</feature>
<evidence type="ECO:0000259" key="1">
    <source>
        <dbReference type="Pfam" id="PF12697"/>
    </source>
</evidence>
<protein>
    <submittedName>
        <fullName evidence="2">Pimeloyl-ACP methyl ester carboxylesterase</fullName>
    </submittedName>
</protein>
<keyword evidence="3" id="KW-1185">Reference proteome</keyword>
<reference evidence="2 3" key="1">
    <citation type="submission" date="2023-04" db="EMBL/GenBank/DDBJ databases">
        <title>Genome Encyclopedia of Bacteria and Archaea VI: Functional Genomics of Type Strains.</title>
        <authorList>
            <person name="Whitman W."/>
        </authorList>
    </citation>
    <scope>NUCLEOTIDE SEQUENCE [LARGE SCALE GENOMIC DNA]</scope>
    <source>
        <strain evidence="2 3">SG_E_30_P1</strain>
    </source>
</reference>
<proteinExistence type="predicted"/>
<dbReference type="InterPro" id="IPR000073">
    <property type="entry name" value="AB_hydrolase_1"/>
</dbReference>
<dbReference type="PANTHER" id="PTHR43798">
    <property type="entry name" value="MONOACYLGLYCEROL LIPASE"/>
    <property type="match status" value="1"/>
</dbReference>
<accession>A0ABT6KM18</accession>
<evidence type="ECO:0000313" key="3">
    <source>
        <dbReference type="Proteomes" id="UP001160142"/>
    </source>
</evidence>
<organism evidence="2 3">
    <name type="scientific">Antiquaquibacter oligotrophicus</name>
    <dbReference type="NCBI Taxonomy" id="2880260"/>
    <lineage>
        <taxon>Bacteria</taxon>
        <taxon>Bacillati</taxon>
        <taxon>Actinomycetota</taxon>
        <taxon>Actinomycetes</taxon>
        <taxon>Micrococcales</taxon>
        <taxon>Microbacteriaceae</taxon>
        <taxon>Antiquaquibacter</taxon>
    </lineage>
</organism>
<dbReference type="InterPro" id="IPR050266">
    <property type="entry name" value="AB_hydrolase_sf"/>
</dbReference>
<dbReference type="PANTHER" id="PTHR43798:SF33">
    <property type="entry name" value="HYDROLASE, PUTATIVE (AFU_ORTHOLOGUE AFUA_2G14860)-RELATED"/>
    <property type="match status" value="1"/>
</dbReference>
<dbReference type="Pfam" id="PF12697">
    <property type="entry name" value="Abhydrolase_6"/>
    <property type="match status" value="1"/>
</dbReference>
<name>A0ABT6KM18_9MICO</name>
<dbReference type="EMBL" id="JARXVQ010000001">
    <property type="protein sequence ID" value="MDH6180219.1"/>
    <property type="molecule type" value="Genomic_DNA"/>
</dbReference>
<dbReference type="Gene3D" id="3.40.50.1820">
    <property type="entry name" value="alpha/beta hydrolase"/>
    <property type="match status" value="1"/>
</dbReference>